<evidence type="ECO:0000313" key="1">
    <source>
        <dbReference type="EMBL" id="KAF8439857.1"/>
    </source>
</evidence>
<dbReference type="Proteomes" id="UP001194468">
    <property type="component" value="Unassembled WGS sequence"/>
</dbReference>
<protein>
    <submittedName>
        <fullName evidence="1">Uncharacterized protein</fullName>
    </submittedName>
</protein>
<reference evidence="1" key="2">
    <citation type="journal article" date="2020" name="Nat. Commun.">
        <title>Large-scale genome sequencing of mycorrhizal fungi provides insights into the early evolution of symbiotic traits.</title>
        <authorList>
            <person name="Miyauchi S."/>
            <person name="Kiss E."/>
            <person name="Kuo A."/>
            <person name="Drula E."/>
            <person name="Kohler A."/>
            <person name="Sanchez-Garcia M."/>
            <person name="Morin E."/>
            <person name="Andreopoulos B."/>
            <person name="Barry K.W."/>
            <person name="Bonito G."/>
            <person name="Buee M."/>
            <person name="Carver A."/>
            <person name="Chen C."/>
            <person name="Cichocki N."/>
            <person name="Clum A."/>
            <person name="Culley D."/>
            <person name="Crous P.W."/>
            <person name="Fauchery L."/>
            <person name="Girlanda M."/>
            <person name="Hayes R.D."/>
            <person name="Keri Z."/>
            <person name="LaButti K."/>
            <person name="Lipzen A."/>
            <person name="Lombard V."/>
            <person name="Magnuson J."/>
            <person name="Maillard F."/>
            <person name="Murat C."/>
            <person name="Nolan M."/>
            <person name="Ohm R.A."/>
            <person name="Pangilinan J."/>
            <person name="Pereira M.F."/>
            <person name="Perotto S."/>
            <person name="Peter M."/>
            <person name="Pfister S."/>
            <person name="Riley R."/>
            <person name="Sitrit Y."/>
            <person name="Stielow J.B."/>
            <person name="Szollosi G."/>
            <person name="Zifcakova L."/>
            <person name="Stursova M."/>
            <person name="Spatafora J.W."/>
            <person name="Tedersoo L."/>
            <person name="Vaario L.M."/>
            <person name="Yamada A."/>
            <person name="Yan M."/>
            <person name="Wang P."/>
            <person name="Xu J."/>
            <person name="Bruns T."/>
            <person name="Baldrian P."/>
            <person name="Vilgalys R."/>
            <person name="Dunand C."/>
            <person name="Henrissat B."/>
            <person name="Grigoriev I.V."/>
            <person name="Hibbett D."/>
            <person name="Nagy L.G."/>
            <person name="Martin F.M."/>
        </authorList>
    </citation>
    <scope>NUCLEOTIDE SEQUENCE</scope>
    <source>
        <strain evidence="1">BED1</strain>
    </source>
</reference>
<comment type="caution">
    <text evidence="1">The sequence shown here is derived from an EMBL/GenBank/DDBJ whole genome shotgun (WGS) entry which is preliminary data.</text>
</comment>
<dbReference type="EMBL" id="WHUW01000013">
    <property type="protein sequence ID" value="KAF8439857.1"/>
    <property type="molecule type" value="Genomic_DNA"/>
</dbReference>
<dbReference type="AlphaFoldDB" id="A0AAD4BUM1"/>
<proteinExistence type="predicted"/>
<gene>
    <name evidence="1" type="ORF">L210DRAFT_3402144</name>
</gene>
<sequence>MSVVQFNQVTFQWNLIVGDLFKVKDDYAVYGDMAQELITWLRGKTRVLALLREIQMATIGRTIAILRAVLTRWLSHYLAYRRLLEVRPALELLITKHEFTLLASGNRIACRKTETAIVTIKNATFWHAMAR</sequence>
<organism evidence="1 2">
    <name type="scientific">Boletus edulis BED1</name>
    <dbReference type="NCBI Taxonomy" id="1328754"/>
    <lineage>
        <taxon>Eukaryota</taxon>
        <taxon>Fungi</taxon>
        <taxon>Dikarya</taxon>
        <taxon>Basidiomycota</taxon>
        <taxon>Agaricomycotina</taxon>
        <taxon>Agaricomycetes</taxon>
        <taxon>Agaricomycetidae</taxon>
        <taxon>Boletales</taxon>
        <taxon>Boletineae</taxon>
        <taxon>Boletaceae</taxon>
        <taxon>Boletoideae</taxon>
        <taxon>Boletus</taxon>
    </lineage>
</organism>
<reference evidence="1" key="1">
    <citation type="submission" date="2019-10" db="EMBL/GenBank/DDBJ databases">
        <authorList>
            <consortium name="DOE Joint Genome Institute"/>
            <person name="Kuo A."/>
            <person name="Miyauchi S."/>
            <person name="Kiss E."/>
            <person name="Drula E."/>
            <person name="Kohler A."/>
            <person name="Sanchez-Garcia M."/>
            <person name="Andreopoulos B."/>
            <person name="Barry K.W."/>
            <person name="Bonito G."/>
            <person name="Buee M."/>
            <person name="Carver A."/>
            <person name="Chen C."/>
            <person name="Cichocki N."/>
            <person name="Clum A."/>
            <person name="Culley D."/>
            <person name="Crous P.W."/>
            <person name="Fauchery L."/>
            <person name="Girlanda M."/>
            <person name="Hayes R."/>
            <person name="Keri Z."/>
            <person name="LaButti K."/>
            <person name="Lipzen A."/>
            <person name="Lombard V."/>
            <person name="Magnuson J."/>
            <person name="Maillard F."/>
            <person name="Morin E."/>
            <person name="Murat C."/>
            <person name="Nolan M."/>
            <person name="Ohm R."/>
            <person name="Pangilinan J."/>
            <person name="Pereira M."/>
            <person name="Perotto S."/>
            <person name="Peter M."/>
            <person name="Riley R."/>
            <person name="Sitrit Y."/>
            <person name="Stielow B."/>
            <person name="Szollosi G."/>
            <person name="Zifcakova L."/>
            <person name="Stursova M."/>
            <person name="Spatafora J.W."/>
            <person name="Tedersoo L."/>
            <person name="Vaario L.-M."/>
            <person name="Yamada A."/>
            <person name="Yan M."/>
            <person name="Wang P."/>
            <person name="Xu J."/>
            <person name="Bruns T."/>
            <person name="Baldrian P."/>
            <person name="Vilgalys R."/>
            <person name="Henrissat B."/>
            <person name="Grigoriev I.V."/>
            <person name="Hibbett D."/>
            <person name="Nagy L.G."/>
            <person name="Martin F.M."/>
        </authorList>
    </citation>
    <scope>NUCLEOTIDE SEQUENCE</scope>
    <source>
        <strain evidence="1">BED1</strain>
    </source>
</reference>
<name>A0AAD4BUM1_BOLED</name>
<keyword evidence="2" id="KW-1185">Reference proteome</keyword>
<accession>A0AAD4BUM1</accession>
<evidence type="ECO:0000313" key="2">
    <source>
        <dbReference type="Proteomes" id="UP001194468"/>
    </source>
</evidence>